<dbReference type="Proteomes" id="UP000182253">
    <property type="component" value="Unassembled WGS sequence"/>
</dbReference>
<dbReference type="FunFam" id="3.30.1490.10:FF:000001">
    <property type="entry name" value="30S ribosomal protein S8"/>
    <property type="match status" value="1"/>
</dbReference>
<organism evidence="7 8">
    <name type="scientific">Candidatus Nomurabacteria bacterium RIFCSPHIGHO2_01_FULL_39_9</name>
    <dbReference type="NCBI Taxonomy" id="1801735"/>
    <lineage>
        <taxon>Bacteria</taxon>
        <taxon>Candidatus Nomuraibacteriota</taxon>
    </lineage>
</organism>
<name>A0A1F6UVN7_9BACT</name>
<evidence type="ECO:0000256" key="3">
    <source>
        <dbReference type="ARBA" id="ARBA00023274"/>
    </source>
</evidence>
<dbReference type="GO" id="GO:1990904">
    <property type="term" value="C:ribonucleoprotein complex"/>
    <property type="evidence" value="ECO:0007669"/>
    <property type="project" value="UniProtKB-KW"/>
</dbReference>
<dbReference type="PROSITE" id="PS00053">
    <property type="entry name" value="RIBOSOMAL_S8"/>
    <property type="match status" value="1"/>
</dbReference>
<dbReference type="GO" id="GO:0003735">
    <property type="term" value="F:structural constituent of ribosome"/>
    <property type="evidence" value="ECO:0007669"/>
    <property type="project" value="InterPro"/>
</dbReference>
<sequence length="128" mass="14332">MDPISNILTMILNAGRVNKESVSVPYSRLSQNVLECLVTRSFIKSVAKKTKDGRPVLEIALDYVGKAPRIHEIERISKPSRRMYLSAKEITPFKNGRGELVLSTSKGIMTGRDAKKNSLGGEILFRIW</sequence>
<reference evidence="7 8" key="1">
    <citation type="journal article" date="2016" name="Nat. Commun.">
        <title>Thousands of microbial genomes shed light on interconnected biogeochemical processes in an aquifer system.</title>
        <authorList>
            <person name="Anantharaman K."/>
            <person name="Brown C.T."/>
            <person name="Hug L.A."/>
            <person name="Sharon I."/>
            <person name="Castelle C.J."/>
            <person name="Probst A.J."/>
            <person name="Thomas B.C."/>
            <person name="Singh A."/>
            <person name="Wilkins M.J."/>
            <person name="Karaoz U."/>
            <person name="Brodie E.L."/>
            <person name="Williams K.H."/>
            <person name="Hubbard S.S."/>
            <person name="Banfield J.F."/>
        </authorList>
    </citation>
    <scope>NUCLEOTIDE SEQUENCE [LARGE SCALE GENOMIC DNA]</scope>
</reference>
<protein>
    <recommendedName>
        <fullName evidence="4">Small ribosomal subunit protein uS8</fullName>
    </recommendedName>
    <alternativeName>
        <fullName evidence="5">30S ribosomal protein S8</fullName>
    </alternativeName>
</protein>
<dbReference type="InterPro" id="IPR035987">
    <property type="entry name" value="Ribosomal_uS8_sf"/>
</dbReference>
<dbReference type="GO" id="GO:0006412">
    <property type="term" value="P:translation"/>
    <property type="evidence" value="ECO:0007669"/>
    <property type="project" value="InterPro"/>
</dbReference>
<dbReference type="AlphaFoldDB" id="A0A1F6UVN7"/>
<evidence type="ECO:0000256" key="6">
    <source>
        <dbReference type="RuleBase" id="RU003660"/>
    </source>
</evidence>
<keyword evidence="3 6" id="KW-0687">Ribonucleoprotein</keyword>
<gene>
    <name evidence="7" type="ORF">A2645_01560</name>
</gene>
<dbReference type="InterPro" id="IPR047863">
    <property type="entry name" value="Ribosomal_uS8_CS"/>
</dbReference>
<evidence type="ECO:0000256" key="4">
    <source>
        <dbReference type="ARBA" id="ARBA00035258"/>
    </source>
</evidence>
<dbReference type="STRING" id="1801735.A2645_01560"/>
<comment type="similarity">
    <text evidence="1 6">Belongs to the universal ribosomal protein uS8 family.</text>
</comment>
<dbReference type="SUPFAM" id="SSF56047">
    <property type="entry name" value="Ribosomal protein S8"/>
    <property type="match status" value="1"/>
</dbReference>
<dbReference type="GO" id="GO:0005737">
    <property type="term" value="C:cytoplasm"/>
    <property type="evidence" value="ECO:0007669"/>
    <property type="project" value="UniProtKB-ARBA"/>
</dbReference>
<dbReference type="GO" id="GO:0005840">
    <property type="term" value="C:ribosome"/>
    <property type="evidence" value="ECO:0007669"/>
    <property type="project" value="UniProtKB-KW"/>
</dbReference>
<evidence type="ECO:0000313" key="8">
    <source>
        <dbReference type="Proteomes" id="UP000182253"/>
    </source>
</evidence>
<dbReference type="Pfam" id="PF00410">
    <property type="entry name" value="Ribosomal_S8"/>
    <property type="match status" value="1"/>
</dbReference>
<evidence type="ECO:0000256" key="1">
    <source>
        <dbReference type="ARBA" id="ARBA00006471"/>
    </source>
</evidence>
<dbReference type="PANTHER" id="PTHR11758">
    <property type="entry name" value="40S RIBOSOMAL PROTEIN S15A"/>
    <property type="match status" value="1"/>
</dbReference>
<dbReference type="Gene3D" id="3.30.1490.10">
    <property type="match status" value="1"/>
</dbReference>
<dbReference type="EMBL" id="MFTL01000021">
    <property type="protein sequence ID" value="OGI61378.1"/>
    <property type="molecule type" value="Genomic_DNA"/>
</dbReference>
<evidence type="ECO:0000256" key="5">
    <source>
        <dbReference type="ARBA" id="ARBA00035525"/>
    </source>
</evidence>
<dbReference type="NCBIfam" id="NF001109">
    <property type="entry name" value="PRK00136.1"/>
    <property type="match status" value="1"/>
</dbReference>
<proteinExistence type="inferred from homology"/>
<evidence type="ECO:0000313" key="7">
    <source>
        <dbReference type="EMBL" id="OGI61378.1"/>
    </source>
</evidence>
<evidence type="ECO:0000256" key="2">
    <source>
        <dbReference type="ARBA" id="ARBA00022980"/>
    </source>
</evidence>
<accession>A0A1F6UVN7</accession>
<comment type="caution">
    <text evidence="7">The sequence shown here is derived from an EMBL/GenBank/DDBJ whole genome shotgun (WGS) entry which is preliminary data.</text>
</comment>
<keyword evidence="2 6" id="KW-0689">Ribosomal protein</keyword>
<dbReference type="InterPro" id="IPR000630">
    <property type="entry name" value="Ribosomal_uS8"/>
</dbReference>
<dbReference type="Gene3D" id="3.30.1370.30">
    <property type="match status" value="1"/>
</dbReference>